<evidence type="ECO:0000313" key="12">
    <source>
        <dbReference type="Proteomes" id="UP000054166"/>
    </source>
</evidence>
<feature type="repeat" description="WD" evidence="8">
    <location>
        <begin position="333"/>
        <end position="374"/>
    </location>
</feature>
<dbReference type="InterPro" id="IPR011047">
    <property type="entry name" value="Quinoprotein_ADH-like_sf"/>
</dbReference>
<feature type="compositionally biased region" description="Basic residues" evidence="9">
    <location>
        <begin position="989"/>
        <end position="999"/>
    </location>
</feature>
<feature type="repeat" description="WD" evidence="8">
    <location>
        <begin position="148"/>
        <end position="170"/>
    </location>
</feature>
<evidence type="ECO:0000256" key="9">
    <source>
        <dbReference type="SAM" id="MobiDB-lite"/>
    </source>
</evidence>
<evidence type="ECO:0000256" key="5">
    <source>
        <dbReference type="ARBA" id="ARBA00022737"/>
    </source>
</evidence>
<dbReference type="GO" id="GO:2000234">
    <property type="term" value="P:positive regulation of rRNA processing"/>
    <property type="evidence" value="ECO:0007669"/>
    <property type="project" value="TreeGrafter"/>
</dbReference>
<proteinExistence type="predicted"/>
<dbReference type="PANTHER" id="PTHR44215:SF1">
    <property type="entry name" value="WD REPEAT-CONTAINING PROTEIN 75"/>
    <property type="match status" value="1"/>
</dbReference>
<evidence type="ECO:0000256" key="3">
    <source>
        <dbReference type="ARBA" id="ARBA00022552"/>
    </source>
</evidence>
<dbReference type="SUPFAM" id="SSF50998">
    <property type="entry name" value="Quinoprotein alcohol dehydrogenase-like"/>
    <property type="match status" value="1"/>
</dbReference>
<keyword evidence="2" id="KW-0690">Ribosome biogenesis</keyword>
<reference evidence="11 12" key="1">
    <citation type="submission" date="2014-04" db="EMBL/GenBank/DDBJ databases">
        <authorList>
            <consortium name="DOE Joint Genome Institute"/>
            <person name="Kuo A."/>
            <person name="Tarkka M."/>
            <person name="Buscot F."/>
            <person name="Kohler A."/>
            <person name="Nagy L.G."/>
            <person name="Floudas D."/>
            <person name="Copeland A."/>
            <person name="Barry K.W."/>
            <person name="Cichocki N."/>
            <person name="Veneault-Fourrey C."/>
            <person name="LaButti K."/>
            <person name="Lindquist E.A."/>
            <person name="Lipzen A."/>
            <person name="Lundell T."/>
            <person name="Morin E."/>
            <person name="Murat C."/>
            <person name="Sun H."/>
            <person name="Tunlid A."/>
            <person name="Henrissat B."/>
            <person name="Grigoriev I.V."/>
            <person name="Hibbett D.S."/>
            <person name="Martin F."/>
            <person name="Nordberg H.P."/>
            <person name="Cantor M.N."/>
            <person name="Hua S.X."/>
        </authorList>
    </citation>
    <scope>NUCLEOTIDE SEQUENCE [LARGE SCALE GENOMIC DNA]</scope>
    <source>
        <strain evidence="11 12">F 1598</strain>
    </source>
</reference>
<dbReference type="Pfam" id="PF23869">
    <property type="entry name" value="Beta-prop_WDR75_1st"/>
    <property type="match status" value="1"/>
</dbReference>
<dbReference type="InParanoid" id="A0A0C3CG12"/>
<dbReference type="PROSITE" id="PS50294">
    <property type="entry name" value="WD_REPEATS_REGION"/>
    <property type="match status" value="1"/>
</dbReference>
<keyword evidence="5" id="KW-0677">Repeat</keyword>
<feature type="region of interest" description="Disordered" evidence="9">
    <location>
        <begin position="1"/>
        <end position="59"/>
    </location>
</feature>
<keyword evidence="4 8" id="KW-0853">WD repeat</keyword>
<dbReference type="InterPro" id="IPR053826">
    <property type="entry name" value="WDR75"/>
</dbReference>
<dbReference type="STRING" id="765440.A0A0C3CG12"/>
<reference evidence="12" key="2">
    <citation type="submission" date="2015-01" db="EMBL/GenBank/DDBJ databases">
        <title>Evolutionary Origins and Diversification of the Mycorrhizal Mutualists.</title>
        <authorList>
            <consortium name="DOE Joint Genome Institute"/>
            <consortium name="Mycorrhizal Genomics Consortium"/>
            <person name="Kohler A."/>
            <person name="Kuo A."/>
            <person name="Nagy L.G."/>
            <person name="Floudas D."/>
            <person name="Copeland A."/>
            <person name="Barry K.W."/>
            <person name="Cichocki N."/>
            <person name="Veneault-Fourrey C."/>
            <person name="LaButti K."/>
            <person name="Lindquist E.A."/>
            <person name="Lipzen A."/>
            <person name="Lundell T."/>
            <person name="Morin E."/>
            <person name="Murat C."/>
            <person name="Riley R."/>
            <person name="Ohm R."/>
            <person name="Sun H."/>
            <person name="Tunlid A."/>
            <person name="Henrissat B."/>
            <person name="Grigoriev I.V."/>
            <person name="Hibbett D.S."/>
            <person name="Martin F."/>
        </authorList>
    </citation>
    <scope>NUCLEOTIDE SEQUENCE [LARGE SCALE GENOMIC DNA]</scope>
    <source>
        <strain evidence="12">F 1598</strain>
    </source>
</reference>
<dbReference type="FunCoup" id="A0A0C3CG12">
    <property type="interactions" value="592"/>
</dbReference>
<dbReference type="GO" id="GO:0045943">
    <property type="term" value="P:positive regulation of transcription by RNA polymerase I"/>
    <property type="evidence" value="ECO:0007669"/>
    <property type="project" value="InterPro"/>
</dbReference>
<dbReference type="GO" id="GO:0032040">
    <property type="term" value="C:small-subunit processome"/>
    <property type="evidence" value="ECO:0007669"/>
    <property type="project" value="InterPro"/>
</dbReference>
<feature type="repeat" description="WD" evidence="8">
    <location>
        <begin position="286"/>
        <end position="310"/>
    </location>
</feature>
<evidence type="ECO:0000256" key="2">
    <source>
        <dbReference type="ARBA" id="ARBA00022517"/>
    </source>
</evidence>
<dbReference type="SMART" id="SM00320">
    <property type="entry name" value="WD40"/>
    <property type="match status" value="7"/>
</dbReference>
<keyword evidence="12" id="KW-1185">Reference proteome</keyword>
<dbReference type="SUPFAM" id="SSF69322">
    <property type="entry name" value="Tricorn protease domain 2"/>
    <property type="match status" value="1"/>
</dbReference>
<feature type="region of interest" description="Disordered" evidence="9">
    <location>
        <begin position="942"/>
        <end position="999"/>
    </location>
</feature>
<evidence type="ECO:0000259" key="10">
    <source>
        <dbReference type="Pfam" id="PF23769"/>
    </source>
</evidence>
<evidence type="ECO:0000256" key="1">
    <source>
        <dbReference type="ARBA" id="ARBA00004604"/>
    </source>
</evidence>
<dbReference type="PROSITE" id="PS50082">
    <property type="entry name" value="WD_REPEATS_2"/>
    <property type="match status" value="3"/>
</dbReference>
<protein>
    <recommendedName>
        <fullName evidence="10">WD repeat-containing protein 75 second beta-propeller domain-containing protein</fullName>
    </recommendedName>
</protein>
<evidence type="ECO:0000256" key="4">
    <source>
        <dbReference type="ARBA" id="ARBA00022574"/>
    </source>
</evidence>
<sequence length="999" mass="109076">MSAMTASGSKPLTSRQPHNIPLPPSPEKPTSHHNSKKRKTGKEKKEESNTPPQHRVGDEWDHSIAGTQTWQWASLTDSSVGKHPPIFTKDGSYFFAFVGSSIKIHSCATGRVVSTLTSRPDGSQSVMNADSSDVITSAILNPKNPYQLITGSLEGYIRIWDFLDASLLQTISIEQPIFNLCAHENFPDYVFVAVAKRTEKLNSNGRGKEANGVVLRVSLKPRSAATGHKVQTSSEITSIGKTRAVVGLSFSPSGGWLVAVAGHKAYVAPTSSFKTGFTKFVSPEALTCLAFHPSEDYFATGDDKGNIRLWYCLNEQVAAHAVGVEKRAQTTTLHWHAHAVSSIAFTPNGAYLLSGGEESVLVVWQLHTGKKEFVPRVGASINAIAVAKGGQSEEYLLGLADATFAFVSAATLKISRSYSRIKLDPEASHRDLFTFSSAPLAVHSSTATLILPSSHSSSLQIYAPSTSTLISELEVSPTNRVSRRDEAPIESSRVECAITSSSGEWMATIDSREGDEAFRGEVYLKIWCWNTRTGFWILNTRINRPHGLERVTSVAFSPEVKDRLALQLVTTGGDKAVKIWRLRTTTAKTGDVEESWVARSTLGFRSELPRHASWSPDGSLLCITMGSCVNLYDSASNVLRRVLTSPNCKAPTSAQFVGRSGRYLAVVSVWDIVLWDLPAQSVRWHLKNPWPIDKILCHPRDDTFALLHSPSISPRLKHHTTPIALFRPLSSLPYKKCTVPFGFLNVAWHPTSWSASPLGVSSFSLVGITNKYSVVLFGDDISAPAAEGSRANAIVGGATLGQRQTLFQDIFGASAFIHPSPIPKVDSNSMSVDMSRASNDTAALDAPAYLMPPIESLFAPLMDSFLKPRSKHQETHNVRGNEQQGEDIEMAGQSDDELVIIGERRERVVDQKEMDMFVELFQQTKVSSNQTAVSKVHEVVPQVNGKHHTAPSNSEVNGVKRHIPTPQPSPGVPAKDIHASSLTPNDKKTQKRRRPSESS</sequence>
<dbReference type="InterPro" id="IPR001680">
    <property type="entry name" value="WD40_rpt"/>
</dbReference>
<organism evidence="11 12">
    <name type="scientific">Piloderma croceum (strain F 1598)</name>
    <dbReference type="NCBI Taxonomy" id="765440"/>
    <lineage>
        <taxon>Eukaryota</taxon>
        <taxon>Fungi</taxon>
        <taxon>Dikarya</taxon>
        <taxon>Basidiomycota</taxon>
        <taxon>Agaricomycotina</taxon>
        <taxon>Agaricomycetes</taxon>
        <taxon>Agaricomycetidae</taxon>
        <taxon>Atheliales</taxon>
        <taxon>Atheliaceae</taxon>
        <taxon>Piloderma</taxon>
    </lineage>
</organism>
<dbReference type="OrthoDB" id="4096at2759"/>
<dbReference type="AlphaFoldDB" id="A0A0C3CG12"/>
<dbReference type="InterPro" id="IPR015943">
    <property type="entry name" value="WD40/YVTN_repeat-like_dom_sf"/>
</dbReference>
<feature type="compositionally biased region" description="Polar residues" evidence="9">
    <location>
        <begin position="1"/>
        <end position="17"/>
    </location>
</feature>
<keyword evidence="3" id="KW-0698">rRNA processing</keyword>
<keyword evidence="7" id="KW-0539">Nucleus</keyword>
<keyword evidence="6" id="KW-0804">Transcription</keyword>
<accession>A0A0C3CG12</accession>
<dbReference type="Proteomes" id="UP000054166">
    <property type="component" value="Unassembled WGS sequence"/>
</dbReference>
<dbReference type="PANTHER" id="PTHR44215">
    <property type="entry name" value="WD REPEAT-CONTAINING PROTEIN 75"/>
    <property type="match status" value="1"/>
</dbReference>
<dbReference type="EMBL" id="KN832976">
    <property type="protein sequence ID" value="KIM88682.1"/>
    <property type="molecule type" value="Genomic_DNA"/>
</dbReference>
<dbReference type="InterPro" id="IPR057644">
    <property type="entry name" value="Beta-prop_WDR75_2nd"/>
</dbReference>
<name>A0A0C3CG12_PILCF</name>
<evidence type="ECO:0000256" key="7">
    <source>
        <dbReference type="ARBA" id="ARBA00023242"/>
    </source>
</evidence>
<evidence type="ECO:0000313" key="11">
    <source>
        <dbReference type="EMBL" id="KIM88682.1"/>
    </source>
</evidence>
<comment type="subcellular location">
    <subcellularLocation>
        <location evidence="1">Nucleus</location>
        <location evidence="1">Nucleolus</location>
    </subcellularLocation>
</comment>
<evidence type="ECO:0000256" key="8">
    <source>
        <dbReference type="PROSITE-ProRule" id="PRU00221"/>
    </source>
</evidence>
<evidence type="ECO:0000256" key="6">
    <source>
        <dbReference type="ARBA" id="ARBA00023163"/>
    </source>
</evidence>
<dbReference type="Gene3D" id="2.130.10.10">
    <property type="entry name" value="YVTN repeat-like/Quinoprotein amine dehydrogenase"/>
    <property type="match status" value="3"/>
</dbReference>
<dbReference type="Pfam" id="PF23769">
    <property type="entry name" value="Beta-prop_WDR75_2nd"/>
    <property type="match status" value="1"/>
</dbReference>
<dbReference type="GO" id="GO:0003723">
    <property type="term" value="F:RNA binding"/>
    <property type="evidence" value="ECO:0007669"/>
    <property type="project" value="InterPro"/>
</dbReference>
<feature type="compositionally biased region" description="Basic residues" evidence="9">
    <location>
        <begin position="31"/>
        <end position="42"/>
    </location>
</feature>
<feature type="domain" description="WD repeat-containing protein 75 second beta-propeller" evidence="10">
    <location>
        <begin position="444"/>
        <end position="685"/>
    </location>
</feature>
<dbReference type="HOGENOM" id="CLU_005417_1_0_1"/>
<gene>
    <name evidence="11" type="ORF">PILCRDRAFT_813652</name>
</gene>
<dbReference type="GO" id="GO:0006364">
    <property type="term" value="P:rRNA processing"/>
    <property type="evidence" value="ECO:0007669"/>
    <property type="project" value="UniProtKB-KW"/>
</dbReference>